<reference evidence="1 2" key="1">
    <citation type="submission" date="2019-01" db="EMBL/GenBank/DDBJ databases">
        <authorList>
            <person name="Brito A."/>
        </authorList>
    </citation>
    <scope>NUCLEOTIDE SEQUENCE [LARGE SCALE GENOMIC DNA]</scope>
    <source>
        <strain evidence="1">1</strain>
    </source>
</reference>
<accession>A0A563VRD8</accession>
<sequence>MADILALIPKVQVEVNTQPQAIAISPDGSLSAIAGWDINERKEINWNDYNICW</sequence>
<protein>
    <submittedName>
        <fullName evidence="1">Uncharacterized protein</fullName>
    </submittedName>
</protein>
<proteinExistence type="predicted"/>
<dbReference type="Proteomes" id="UP000320055">
    <property type="component" value="Unassembled WGS sequence"/>
</dbReference>
<dbReference type="RefSeq" id="WP_186376124.1">
    <property type="nucleotide sequence ID" value="NZ_LR213978.1"/>
</dbReference>
<organism evidence="1 2">
    <name type="scientific">Hyella patelloides LEGE 07179</name>
    <dbReference type="NCBI Taxonomy" id="945734"/>
    <lineage>
        <taxon>Bacteria</taxon>
        <taxon>Bacillati</taxon>
        <taxon>Cyanobacteriota</taxon>
        <taxon>Cyanophyceae</taxon>
        <taxon>Pleurocapsales</taxon>
        <taxon>Hyellaceae</taxon>
        <taxon>Hyella</taxon>
    </lineage>
</organism>
<name>A0A563VRD8_9CYAN</name>
<gene>
    <name evidence="1" type="ORF">H1P_2330005</name>
</gene>
<dbReference type="AlphaFoldDB" id="A0A563VRD8"/>
<evidence type="ECO:0000313" key="2">
    <source>
        <dbReference type="Proteomes" id="UP000320055"/>
    </source>
</evidence>
<keyword evidence="2" id="KW-1185">Reference proteome</keyword>
<evidence type="ECO:0000313" key="1">
    <source>
        <dbReference type="EMBL" id="VEP14032.1"/>
    </source>
</evidence>
<dbReference type="EMBL" id="CAACVJ010000150">
    <property type="protein sequence ID" value="VEP14032.1"/>
    <property type="molecule type" value="Genomic_DNA"/>
</dbReference>